<gene>
    <name evidence="1" type="ORF">EEW87_17345</name>
</gene>
<sequence>MTHPTIDPDLEELLRARLRHLAEQAPASDSEAVLETIATQQTRRPWRAALIGSAAAAALVMGWLSVAARDATPPPSDRYTVGTARGPLPAIPDGWRWEAYHDVAVAVPDTWGYGTSGVPYCAVKDVAERTTVGRPGAVPLMGCSGGLQPDMVAVAGTFVDMSPSRDLRYRVPKVADGESTGDRTTRIVGATAIEVQARQPLRDQILATITPLPVTGANGCRRDVPLVDDPSWRPAAQRLPRPDPVTDVAVCTYDIGADGGLRAATQLPSSAIRRTVEALSSAPQGGTPDRSVCSGSYGDQVTLLRMSDTSGRTHEVVLRYAGCAHRGIDDGSTVRALTKQALADVLIGPHRAGAIGMEISDVVP</sequence>
<dbReference type="KEGG" id="jme:EEW87_17345"/>
<accession>A0A650GEK1</accession>
<dbReference type="AlphaFoldDB" id="A0A650GEK1"/>
<dbReference type="EMBL" id="CP044548">
    <property type="protein sequence ID" value="QGX08686.1"/>
    <property type="molecule type" value="Genomic_DNA"/>
</dbReference>
<dbReference type="RefSeq" id="WP_123091427.1">
    <property type="nucleotide sequence ID" value="NZ_CP044548.2"/>
</dbReference>
<name>A0A650GEK1_9MICO</name>
<organism evidence="1 2">
    <name type="scientific">Janibacter melonis</name>
    <dbReference type="NCBI Taxonomy" id="262209"/>
    <lineage>
        <taxon>Bacteria</taxon>
        <taxon>Bacillati</taxon>
        <taxon>Actinomycetota</taxon>
        <taxon>Actinomycetes</taxon>
        <taxon>Micrococcales</taxon>
        <taxon>Intrasporangiaceae</taxon>
        <taxon>Janibacter</taxon>
    </lineage>
</organism>
<reference evidence="1 2" key="1">
    <citation type="submission" date="2019-09" db="EMBL/GenBank/DDBJ databases">
        <title>Complete Genome Sequence of Janibacter melonis M714 with both human health impact and industrial applications.</title>
        <authorList>
            <person name="Jin M."/>
            <person name="Zhao Q.R."/>
        </authorList>
    </citation>
    <scope>NUCLEOTIDE SEQUENCE [LARGE SCALE GENOMIC DNA]</scope>
    <source>
        <strain evidence="1 2">M714</strain>
    </source>
</reference>
<dbReference type="GeneID" id="59163192"/>
<protein>
    <submittedName>
        <fullName evidence="1">Uncharacterized protein</fullName>
    </submittedName>
</protein>
<evidence type="ECO:0000313" key="1">
    <source>
        <dbReference type="EMBL" id="QGX08686.1"/>
    </source>
</evidence>
<proteinExistence type="predicted"/>
<evidence type="ECO:0000313" key="2">
    <source>
        <dbReference type="Proteomes" id="UP000271708"/>
    </source>
</evidence>
<dbReference type="Proteomes" id="UP000271708">
    <property type="component" value="Chromosome"/>
</dbReference>